<reference evidence="1 2" key="1">
    <citation type="submission" date="2020-06" db="EMBL/GenBank/DDBJ databases">
        <title>Transcriptomic and genomic resources for Thalictrum thalictroides and T. hernandezii: Facilitating candidate gene discovery in an emerging model plant lineage.</title>
        <authorList>
            <person name="Arias T."/>
            <person name="Riano-Pachon D.M."/>
            <person name="Di Stilio V.S."/>
        </authorList>
    </citation>
    <scope>NUCLEOTIDE SEQUENCE [LARGE SCALE GENOMIC DNA]</scope>
    <source>
        <strain evidence="2">cv. WT478/WT964</strain>
        <tissue evidence="1">Leaves</tissue>
    </source>
</reference>
<organism evidence="1 2">
    <name type="scientific">Thalictrum thalictroides</name>
    <name type="common">Rue-anemone</name>
    <name type="synonym">Anemone thalictroides</name>
    <dbReference type="NCBI Taxonomy" id="46969"/>
    <lineage>
        <taxon>Eukaryota</taxon>
        <taxon>Viridiplantae</taxon>
        <taxon>Streptophyta</taxon>
        <taxon>Embryophyta</taxon>
        <taxon>Tracheophyta</taxon>
        <taxon>Spermatophyta</taxon>
        <taxon>Magnoliopsida</taxon>
        <taxon>Ranunculales</taxon>
        <taxon>Ranunculaceae</taxon>
        <taxon>Thalictroideae</taxon>
        <taxon>Thalictrum</taxon>
    </lineage>
</organism>
<protein>
    <submittedName>
        <fullName evidence="1">Uncharacterized protein</fullName>
    </submittedName>
</protein>
<dbReference type="EMBL" id="JABWDY010022848">
    <property type="protein sequence ID" value="KAF5191407.1"/>
    <property type="molecule type" value="Genomic_DNA"/>
</dbReference>
<comment type="caution">
    <text evidence="1">The sequence shown here is derived from an EMBL/GenBank/DDBJ whole genome shotgun (WGS) entry which is preliminary data.</text>
</comment>
<dbReference type="AlphaFoldDB" id="A0A7J6W379"/>
<name>A0A7J6W379_THATH</name>
<keyword evidence="2" id="KW-1185">Reference proteome</keyword>
<sequence>LHTVRPCKDLCFPTSAASVPQSHCQPLPLHPARNICALLIPACPILCCCSIWANCLTSLTPHTRPVPLAFSAAHNCCYQQSSTPSSLAKALTQSLSIQGVIV</sequence>
<gene>
    <name evidence="1" type="ORF">FRX31_019006</name>
</gene>
<dbReference type="Proteomes" id="UP000554482">
    <property type="component" value="Unassembled WGS sequence"/>
</dbReference>
<feature type="non-terminal residue" evidence="1">
    <location>
        <position position="1"/>
    </location>
</feature>
<evidence type="ECO:0000313" key="1">
    <source>
        <dbReference type="EMBL" id="KAF5191407.1"/>
    </source>
</evidence>
<accession>A0A7J6W379</accession>
<proteinExistence type="predicted"/>
<evidence type="ECO:0000313" key="2">
    <source>
        <dbReference type="Proteomes" id="UP000554482"/>
    </source>
</evidence>